<evidence type="ECO:0000256" key="1">
    <source>
        <dbReference type="ARBA" id="ARBA00001946"/>
    </source>
</evidence>
<evidence type="ECO:0000256" key="6">
    <source>
        <dbReference type="ARBA" id="ARBA00008391"/>
    </source>
</evidence>
<comment type="pathway">
    <text evidence="5">Purine metabolism; GMP biosynthesis via salvage pathway; GMP from guanine: step 1/1.</text>
</comment>
<dbReference type="GO" id="GO:0000287">
    <property type="term" value="F:magnesium ion binding"/>
    <property type="evidence" value="ECO:0007669"/>
    <property type="project" value="TreeGrafter"/>
</dbReference>
<dbReference type="PANTHER" id="PTHR43340:SF1">
    <property type="entry name" value="HYPOXANTHINE PHOSPHORIBOSYLTRANSFERASE"/>
    <property type="match status" value="1"/>
</dbReference>
<evidence type="ECO:0000256" key="8">
    <source>
        <dbReference type="ARBA" id="ARBA00022676"/>
    </source>
</evidence>
<dbReference type="GO" id="GO:0006178">
    <property type="term" value="P:guanine salvage"/>
    <property type="evidence" value="ECO:0007669"/>
    <property type="project" value="TreeGrafter"/>
</dbReference>
<evidence type="ECO:0000313" key="19">
    <source>
        <dbReference type="Proteomes" id="UP000824165"/>
    </source>
</evidence>
<keyword evidence="9 16" id="KW-0808">Transferase</keyword>
<reference evidence="18" key="1">
    <citation type="submission" date="2020-10" db="EMBL/GenBank/DDBJ databases">
        <authorList>
            <person name="Gilroy R."/>
        </authorList>
    </citation>
    <scope>NUCLEOTIDE SEQUENCE</scope>
    <source>
        <strain evidence="18">CHK181-108</strain>
    </source>
</reference>
<evidence type="ECO:0000256" key="10">
    <source>
        <dbReference type="ARBA" id="ARBA00022723"/>
    </source>
</evidence>
<comment type="function">
    <text evidence="2">Purine salvage pathway enzyme that catalyzes the transfer of the ribosyl-5-phosphate group from 5-phospho-alpha-D-ribose 1-diphosphate (PRPP) to the N9 position of the 6-oxopurines hypoxanthine and guanine to form the corresponding ribonucleotides IMP (inosine 5'-monophosphate) and GMP (guanosine 5'-monophosphate), with the release of PPi.</text>
</comment>
<evidence type="ECO:0000256" key="2">
    <source>
        <dbReference type="ARBA" id="ARBA00002049"/>
    </source>
</evidence>
<dbReference type="SUPFAM" id="SSF53271">
    <property type="entry name" value="PRTase-like"/>
    <property type="match status" value="1"/>
</dbReference>
<evidence type="ECO:0000256" key="14">
    <source>
        <dbReference type="ARBA" id="ARBA00048811"/>
    </source>
</evidence>
<evidence type="ECO:0000256" key="11">
    <source>
        <dbReference type="ARBA" id="ARBA00022726"/>
    </source>
</evidence>
<dbReference type="GO" id="GO:0046100">
    <property type="term" value="P:hypoxanthine metabolic process"/>
    <property type="evidence" value="ECO:0007669"/>
    <property type="project" value="TreeGrafter"/>
</dbReference>
<comment type="cofactor">
    <cofactor evidence="1 16">
        <name>Mg(2+)</name>
        <dbReference type="ChEBI" id="CHEBI:18420"/>
    </cofactor>
</comment>
<dbReference type="EMBL" id="DVLU01000097">
    <property type="protein sequence ID" value="HIT86007.1"/>
    <property type="molecule type" value="Genomic_DNA"/>
</dbReference>
<keyword evidence="8 16" id="KW-0328">Glycosyltransferase</keyword>
<gene>
    <name evidence="18" type="primary">hpt</name>
    <name evidence="18" type="ORF">IAA60_08935</name>
</gene>
<evidence type="ECO:0000256" key="5">
    <source>
        <dbReference type="ARBA" id="ARBA00004676"/>
    </source>
</evidence>
<comment type="catalytic activity">
    <reaction evidence="15">
        <text>IMP + diphosphate = hypoxanthine + 5-phospho-alpha-D-ribose 1-diphosphate</text>
        <dbReference type="Rhea" id="RHEA:17973"/>
        <dbReference type="ChEBI" id="CHEBI:17368"/>
        <dbReference type="ChEBI" id="CHEBI:33019"/>
        <dbReference type="ChEBI" id="CHEBI:58017"/>
        <dbReference type="ChEBI" id="CHEBI:58053"/>
        <dbReference type="EC" id="2.4.2.8"/>
    </reaction>
    <physiologicalReaction direction="right-to-left" evidence="15">
        <dbReference type="Rhea" id="RHEA:17975"/>
    </physiologicalReaction>
</comment>
<dbReference type="GO" id="GO:0032264">
    <property type="term" value="P:IMP salvage"/>
    <property type="evidence" value="ECO:0007669"/>
    <property type="project" value="TreeGrafter"/>
</dbReference>
<dbReference type="PANTHER" id="PTHR43340">
    <property type="entry name" value="HYPOXANTHINE-GUANINE PHOSPHORIBOSYLTRANSFERASE"/>
    <property type="match status" value="1"/>
</dbReference>
<comment type="catalytic activity">
    <reaction evidence="14">
        <text>GMP + diphosphate = guanine + 5-phospho-alpha-D-ribose 1-diphosphate</text>
        <dbReference type="Rhea" id="RHEA:25424"/>
        <dbReference type="ChEBI" id="CHEBI:16235"/>
        <dbReference type="ChEBI" id="CHEBI:33019"/>
        <dbReference type="ChEBI" id="CHEBI:58017"/>
        <dbReference type="ChEBI" id="CHEBI:58115"/>
        <dbReference type="EC" id="2.4.2.8"/>
    </reaction>
    <physiologicalReaction direction="right-to-left" evidence="14">
        <dbReference type="Rhea" id="RHEA:25426"/>
    </physiologicalReaction>
</comment>
<dbReference type="GO" id="GO:0000166">
    <property type="term" value="F:nucleotide binding"/>
    <property type="evidence" value="ECO:0007669"/>
    <property type="project" value="UniProtKB-KW"/>
</dbReference>
<feature type="domain" description="Phosphoribosyltransferase" evidence="17">
    <location>
        <begin position="13"/>
        <end position="159"/>
    </location>
</feature>
<proteinExistence type="inferred from homology"/>
<evidence type="ECO:0000256" key="16">
    <source>
        <dbReference type="RuleBase" id="RU364099"/>
    </source>
</evidence>
<dbReference type="InterPro" id="IPR029057">
    <property type="entry name" value="PRTase-like"/>
</dbReference>
<dbReference type="AlphaFoldDB" id="A0A9D1H5C6"/>
<dbReference type="InterPro" id="IPR005904">
    <property type="entry name" value="Hxn_phspho_trans"/>
</dbReference>
<keyword evidence="7 16" id="KW-0963">Cytoplasm</keyword>
<protein>
    <recommendedName>
        <fullName evidence="16">Hypoxanthine phosphoribosyltransferase</fullName>
        <ecNumber evidence="16">2.4.2.8</ecNumber>
    </recommendedName>
</protein>
<comment type="pathway">
    <text evidence="4 16">Purine metabolism; IMP biosynthesis via salvage pathway; IMP from hypoxanthine: step 1/1.</text>
</comment>
<dbReference type="GO" id="GO:0032263">
    <property type="term" value="P:GMP salvage"/>
    <property type="evidence" value="ECO:0007669"/>
    <property type="project" value="TreeGrafter"/>
</dbReference>
<organism evidence="18 19">
    <name type="scientific">Candidatus Ornithomonoglobus intestinigallinarum</name>
    <dbReference type="NCBI Taxonomy" id="2840894"/>
    <lineage>
        <taxon>Bacteria</taxon>
        <taxon>Bacillati</taxon>
        <taxon>Bacillota</taxon>
        <taxon>Clostridia</taxon>
        <taxon>Candidatus Ornithomonoglobus</taxon>
    </lineage>
</organism>
<evidence type="ECO:0000313" key="18">
    <source>
        <dbReference type="EMBL" id="HIT86007.1"/>
    </source>
</evidence>
<sequence>MHGDIENILMTEKEIAECVRTLGAKITEDYRGKELTAAVILRGSLVFAADLIRKIELPLTVDFIQASSYGSGTETSGTLNITHPLADDPAGRHLLLIEDIIDSGVTLLNLRERLKSSGALSVKTCTLLSKPARRRADIEADYTGKVIEDNFVVGYGLDYNQKYRNLPYIGILKREVYE</sequence>
<evidence type="ECO:0000259" key="17">
    <source>
        <dbReference type="Pfam" id="PF00156"/>
    </source>
</evidence>
<comment type="similarity">
    <text evidence="6 16">Belongs to the purine/pyrimidine phosphoribosyltransferase family.</text>
</comment>
<dbReference type="Pfam" id="PF00156">
    <property type="entry name" value="Pribosyltran"/>
    <property type="match status" value="1"/>
</dbReference>
<evidence type="ECO:0000256" key="4">
    <source>
        <dbReference type="ARBA" id="ARBA00004669"/>
    </source>
</evidence>
<dbReference type="InterPro" id="IPR000836">
    <property type="entry name" value="PRTase_dom"/>
</dbReference>
<dbReference type="GO" id="GO:0006166">
    <property type="term" value="P:purine ribonucleoside salvage"/>
    <property type="evidence" value="ECO:0007669"/>
    <property type="project" value="UniProtKB-KW"/>
</dbReference>
<evidence type="ECO:0000256" key="15">
    <source>
        <dbReference type="ARBA" id="ARBA00049402"/>
    </source>
</evidence>
<dbReference type="GO" id="GO:0004422">
    <property type="term" value="F:hypoxanthine phosphoribosyltransferase activity"/>
    <property type="evidence" value="ECO:0007669"/>
    <property type="project" value="InterPro"/>
</dbReference>
<evidence type="ECO:0000256" key="12">
    <source>
        <dbReference type="ARBA" id="ARBA00022741"/>
    </source>
</evidence>
<keyword evidence="11 16" id="KW-0660">Purine salvage</keyword>
<dbReference type="EC" id="2.4.2.8" evidence="16"/>
<reference evidence="18" key="2">
    <citation type="journal article" date="2021" name="PeerJ">
        <title>Extensive microbial diversity within the chicken gut microbiome revealed by metagenomics and culture.</title>
        <authorList>
            <person name="Gilroy R."/>
            <person name="Ravi A."/>
            <person name="Getino M."/>
            <person name="Pursley I."/>
            <person name="Horton D.L."/>
            <person name="Alikhan N.F."/>
            <person name="Baker D."/>
            <person name="Gharbi K."/>
            <person name="Hall N."/>
            <person name="Watson M."/>
            <person name="Adriaenssens E.M."/>
            <person name="Foster-Nyarko E."/>
            <person name="Jarju S."/>
            <person name="Secka A."/>
            <person name="Antonio M."/>
            <person name="Oren A."/>
            <person name="Chaudhuri R.R."/>
            <person name="La Ragione R."/>
            <person name="Hildebrand F."/>
            <person name="Pallen M.J."/>
        </authorList>
    </citation>
    <scope>NUCLEOTIDE SEQUENCE</scope>
    <source>
        <strain evidence="18">CHK181-108</strain>
    </source>
</reference>
<keyword evidence="12 16" id="KW-0547">Nucleotide-binding</keyword>
<dbReference type="Proteomes" id="UP000824165">
    <property type="component" value="Unassembled WGS sequence"/>
</dbReference>
<keyword evidence="13 16" id="KW-0460">Magnesium</keyword>
<dbReference type="NCBIfam" id="TIGR01203">
    <property type="entry name" value="HGPRTase"/>
    <property type="match status" value="1"/>
</dbReference>
<dbReference type="InterPro" id="IPR050408">
    <property type="entry name" value="HGPRT"/>
</dbReference>
<comment type="caution">
    <text evidence="18">The sequence shown here is derived from an EMBL/GenBank/DDBJ whole genome shotgun (WGS) entry which is preliminary data.</text>
</comment>
<evidence type="ECO:0000256" key="9">
    <source>
        <dbReference type="ARBA" id="ARBA00022679"/>
    </source>
</evidence>
<dbReference type="GO" id="GO:0005829">
    <property type="term" value="C:cytosol"/>
    <property type="evidence" value="ECO:0007669"/>
    <property type="project" value="TreeGrafter"/>
</dbReference>
<dbReference type="FunFam" id="3.40.50.2020:FF:000006">
    <property type="entry name" value="Hypoxanthine phosphoribosyltransferase"/>
    <property type="match status" value="1"/>
</dbReference>
<keyword evidence="10 16" id="KW-0479">Metal-binding</keyword>
<accession>A0A9D1H5C6</accession>
<dbReference type="Gene3D" id="3.40.50.2020">
    <property type="match status" value="1"/>
</dbReference>
<comment type="subcellular location">
    <subcellularLocation>
        <location evidence="3 16">Cytoplasm</location>
    </subcellularLocation>
</comment>
<name>A0A9D1H5C6_9FIRM</name>
<evidence type="ECO:0000256" key="7">
    <source>
        <dbReference type="ARBA" id="ARBA00022490"/>
    </source>
</evidence>
<dbReference type="CDD" id="cd06223">
    <property type="entry name" value="PRTases_typeI"/>
    <property type="match status" value="1"/>
</dbReference>
<evidence type="ECO:0000256" key="3">
    <source>
        <dbReference type="ARBA" id="ARBA00004496"/>
    </source>
</evidence>
<dbReference type="GO" id="GO:0052657">
    <property type="term" value="F:guanine phosphoribosyltransferase activity"/>
    <property type="evidence" value="ECO:0007669"/>
    <property type="project" value="UniProtKB-ARBA"/>
</dbReference>
<evidence type="ECO:0000256" key="13">
    <source>
        <dbReference type="ARBA" id="ARBA00022842"/>
    </source>
</evidence>